<dbReference type="InterPro" id="IPR007353">
    <property type="entry name" value="DUF421"/>
</dbReference>
<evidence type="ECO:0000256" key="3">
    <source>
        <dbReference type="ARBA" id="ARBA00022475"/>
    </source>
</evidence>
<proteinExistence type="inferred from homology"/>
<dbReference type="InterPro" id="IPR023090">
    <property type="entry name" value="UPF0702_alpha/beta_dom_sf"/>
</dbReference>
<feature type="domain" description="YetF C-terminal" evidence="8">
    <location>
        <begin position="89"/>
        <end position="222"/>
    </location>
</feature>
<feature type="domain" description="YetF-like N-terminal transmembrane" evidence="9">
    <location>
        <begin position="13"/>
        <end position="86"/>
    </location>
</feature>
<feature type="transmembrane region" description="Helical" evidence="7">
    <location>
        <begin position="40"/>
        <end position="60"/>
    </location>
</feature>
<evidence type="ECO:0000256" key="2">
    <source>
        <dbReference type="ARBA" id="ARBA00006448"/>
    </source>
</evidence>
<evidence type="ECO:0000256" key="6">
    <source>
        <dbReference type="ARBA" id="ARBA00023136"/>
    </source>
</evidence>
<dbReference type="Proteomes" id="UP000270468">
    <property type="component" value="Unassembled WGS sequence"/>
</dbReference>
<dbReference type="AlphaFoldDB" id="A0A3P5XRQ2"/>
<keyword evidence="3" id="KW-1003">Cell membrane</keyword>
<feature type="transmembrane region" description="Helical" evidence="7">
    <location>
        <begin position="66"/>
        <end position="88"/>
    </location>
</feature>
<dbReference type="Pfam" id="PF04239">
    <property type="entry name" value="DUF421"/>
    <property type="match status" value="1"/>
</dbReference>
<gene>
    <name evidence="10" type="ORF">FILTAD_02974</name>
</gene>
<evidence type="ECO:0008006" key="12">
    <source>
        <dbReference type="Google" id="ProtNLM"/>
    </source>
</evidence>
<reference evidence="10 11" key="1">
    <citation type="submission" date="2018-11" db="EMBL/GenBank/DDBJ databases">
        <authorList>
            <person name="Criscuolo A."/>
        </authorList>
    </citation>
    <scope>NUCLEOTIDE SEQUENCE [LARGE SCALE GENOMIC DNA]</scope>
    <source>
        <strain evidence="10">ATB-66</strain>
    </source>
</reference>
<keyword evidence="5 7" id="KW-1133">Transmembrane helix</keyword>
<accession>A0A3P5XRQ2</accession>
<dbReference type="PANTHER" id="PTHR34582">
    <property type="entry name" value="UPF0702 TRANSMEMBRANE PROTEIN YCAP"/>
    <property type="match status" value="1"/>
</dbReference>
<evidence type="ECO:0000256" key="5">
    <source>
        <dbReference type="ARBA" id="ARBA00022989"/>
    </source>
</evidence>
<evidence type="ECO:0000259" key="8">
    <source>
        <dbReference type="Pfam" id="PF04239"/>
    </source>
</evidence>
<dbReference type="GO" id="GO:0005886">
    <property type="term" value="C:plasma membrane"/>
    <property type="evidence" value="ECO:0007669"/>
    <property type="project" value="UniProtKB-SubCell"/>
</dbReference>
<keyword evidence="11" id="KW-1185">Reference proteome</keyword>
<sequence>MNIEVMMKLDFWEMIFRTSCAFVALLILTRVMGKKQISQLTFFHYVTGITIGSIAANIAGESETPFLNGLVSMIWWALLTMLMSFIAFKSNKASILLNDQPTIVLRDGKILEKSLKKLRLDMNEVNMMLREQQIFSIKDVDYAILEINGNLSVLKKAGQETATKTDMKVSSPKAKYLPTEIILEGKMVENSLTELNLTSEWVYEQLKKQGIGNIDHVFYAEIQTDGSLHVDLNSEKEK</sequence>
<dbReference type="EMBL" id="UXAV01000045">
    <property type="protein sequence ID" value="VDC33564.1"/>
    <property type="molecule type" value="Genomic_DNA"/>
</dbReference>
<evidence type="ECO:0000256" key="1">
    <source>
        <dbReference type="ARBA" id="ARBA00004651"/>
    </source>
</evidence>
<dbReference type="Gene3D" id="3.30.240.20">
    <property type="entry name" value="bsu07140 like domains"/>
    <property type="match status" value="2"/>
</dbReference>
<evidence type="ECO:0000256" key="4">
    <source>
        <dbReference type="ARBA" id="ARBA00022692"/>
    </source>
</evidence>
<dbReference type="Pfam" id="PF20730">
    <property type="entry name" value="YetF_N"/>
    <property type="match status" value="1"/>
</dbReference>
<comment type="subcellular location">
    <subcellularLocation>
        <location evidence="1">Cell membrane</location>
        <topology evidence="1">Multi-pass membrane protein</topology>
    </subcellularLocation>
</comment>
<keyword evidence="6 7" id="KW-0472">Membrane</keyword>
<organism evidence="10 11">
    <name type="scientific">Filibacter tadaridae</name>
    <dbReference type="NCBI Taxonomy" id="2483811"/>
    <lineage>
        <taxon>Bacteria</taxon>
        <taxon>Bacillati</taxon>
        <taxon>Bacillota</taxon>
        <taxon>Bacilli</taxon>
        <taxon>Bacillales</taxon>
        <taxon>Caryophanaceae</taxon>
        <taxon>Filibacter</taxon>
    </lineage>
</organism>
<evidence type="ECO:0000313" key="10">
    <source>
        <dbReference type="EMBL" id="VDC33564.1"/>
    </source>
</evidence>
<dbReference type="RefSeq" id="WP_238988264.1">
    <property type="nucleotide sequence ID" value="NZ_CBCRXF010000004.1"/>
</dbReference>
<comment type="similarity">
    <text evidence="2">Belongs to the UPF0702 family.</text>
</comment>
<feature type="transmembrane region" description="Helical" evidence="7">
    <location>
        <begin position="14"/>
        <end position="33"/>
    </location>
</feature>
<protein>
    <recommendedName>
        <fullName evidence="12">DUF421 domain-containing protein</fullName>
    </recommendedName>
</protein>
<evidence type="ECO:0000313" key="11">
    <source>
        <dbReference type="Proteomes" id="UP000270468"/>
    </source>
</evidence>
<name>A0A3P5XRQ2_9BACL</name>
<evidence type="ECO:0000259" key="9">
    <source>
        <dbReference type="Pfam" id="PF20730"/>
    </source>
</evidence>
<dbReference type="PANTHER" id="PTHR34582:SF7">
    <property type="entry name" value="UPF0702 TRANSMEMBRANE PROTEIN YDFS"/>
    <property type="match status" value="1"/>
</dbReference>
<evidence type="ECO:0000256" key="7">
    <source>
        <dbReference type="SAM" id="Phobius"/>
    </source>
</evidence>
<keyword evidence="4 7" id="KW-0812">Transmembrane</keyword>
<dbReference type="InterPro" id="IPR048454">
    <property type="entry name" value="YetF_N"/>
</dbReference>